<dbReference type="InterPro" id="IPR000719">
    <property type="entry name" value="Prot_kinase_dom"/>
</dbReference>
<comment type="caution">
    <text evidence="2">The sequence shown here is derived from an EMBL/GenBank/DDBJ whole genome shotgun (WGS) entry which is preliminary data.</text>
</comment>
<dbReference type="GO" id="GO:0004672">
    <property type="term" value="F:protein kinase activity"/>
    <property type="evidence" value="ECO:0007669"/>
    <property type="project" value="InterPro"/>
</dbReference>
<proteinExistence type="predicted"/>
<sequence length="597" mass="67538">MAEPTSDNKITLNVLIEDDDVHEQMFNVTVSLQGIFYDIHPTIQEVYWKRQQISIYGLRLYLGNAPFEQVGNFQLSDEAYLSGVRSVESVWPSGSDVDKRLVHIIVRPRSKQVTKTQRTTTPPTAKSDFDQFIEEFSNTQLNFIRAIRKTTSSTAAAPKNFRAQQSGPDYINIGRPAEKAWFPIVLHHPVFGRFLARLQSTDPIDPKVYQHTSNYFYLSQNLYAEENNNSNARDETIRSSLERLLGGTLVKNSADGVQADGVLAGPEATYIQIMEMKNEIGTGSSDPSIQAAQSYSRYWGNKAARRLLKWCCCPSILIAIAGPWMCVLGAVFLGRPAVQPLTHFLWIGEDPARPSELGYISRVFHSLSLAREELEAYYRSSNPPDSGENPARAFPFLTHYPDSSGQDVHFIYRKSLCPGNHKKPIFLAETVNNDDHKFIVVKFVRNYNGDAHKLLAEEKLAPALLYDGTMHPDDQLGPDFAMVVMEFIQGEDLEWADSHLSRQAFNDIDQAVKLLHSHDFVFGDLREPNVMVLHDSIGMETGRAMLVDFDWCGKDGEGRYPLDINLSTTVKWHEDVGPGAEMKKEHDKYMLEKLRRT</sequence>
<evidence type="ECO:0000259" key="1">
    <source>
        <dbReference type="PROSITE" id="PS50011"/>
    </source>
</evidence>
<dbReference type="PROSITE" id="PS50011">
    <property type="entry name" value="PROTEIN_KINASE_DOM"/>
    <property type="match status" value="1"/>
</dbReference>
<dbReference type="EMBL" id="CAJNJQ010003557">
    <property type="protein sequence ID" value="CAE7201008.1"/>
    <property type="molecule type" value="Genomic_DNA"/>
</dbReference>
<evidence type="ECO:0000313" key="3">
    <source>
        <dbReference type="Proteomes" id="UP000663827"/>
    </source>
</evidence>
<gene>
    <name evidence="2" type="ORF">RDB_LOCUS138674</name>
</gene>
<feature type="domain" description="Protein kinase" evidence="1">
    <location>
        <begin position="274"/>
        <end position="597"/>
    </location>
</feature>
<dbReference type="InterPro" id="IPR011009">
    <property type="entry name" value="Kinase-like_dom_sf"/>
</dbReference>
<dbReference type="SUPFAM" id="SSF56112">
    <property type="entry name" value="Protein kinase-like (PK-like)"/>
    <property type="match status" value="1"/>
</dbReference>
<dbReference type="AlphaFoldDB" id="A0A8H3E7T0"/>
<evidence type="ECO:0000313" key="2">
    <source>
        <dbReference type="EMBL" id="CAE7201008.1"/>
    </source>
</evidence>
<protein>
    <recommendedName>
        <fullName evidence="1">Protein kinase domain-containing protein</fullName>
    </recommendedName>
</protein>
<accession>A0A8H3E7T0</accession>
<reference evidence="2" key="1">
    <citation type="submission" date="2021-01" db="EMBL/GenBank/DDBJ databases">
        <authorList>
            <person name="Kaushik A."/>
        </authorList>
    </citation>
    <scope>NUCLEOTIDE SEQUENCE</scope>
    <source>
        <strain evidence="2">AG5</strain>
    </source>
</reference>
<dbReference type="Proteomes" id="UP000663827">
    <property type="component" value="Unassembled WGS sequence"/>
</dbReference>
<organism evidence="2 3">
    <name type="scientific">Rhizoctonia solani</name>
    <dbReference type="NCBI Taxonomy" id="456999"/>
    <lineage>
        <taxon>Eukaryota</taxon>
        <taxon>Fungi</taxon>
        <taxon>Dikarya</taxon>
        <taxon>Basidiomycota</taxon>
        <taxon>Agaricomycotina</taxon>
        <taxon>Agaricomycetes</taxon>
        <taxon>Cantharellales</taxon>
        <taxon>Ceratobasidiaceae</taxon>
        <taxon>Rhizoctonia</taxon>
    </lineage>
</organism>
<name>A0A8H3E7T0_9AGAM</name>
<dbReference type="GO" id="GO:0005524">
    <property type="term" value="F:ATP binding"/>
    <property type="evidence" value="ECO:0007669"/>
    <property type="project" value="InterPro"/>
</dbReference>